<keyword evidence="10" id="KW-1185">Reference proteome</keyword>
<keyword evidence="2 7" id="KW-0813">Transport</keyword>
<dbReference type="GO" id="GO:0005886">
    <property type="term" value="C:plasma membrane"/>
    <property type="evidence" value="ECO:0007669"/>
    <property type="project" value="UniProtKB-SubCell"/>
</dbReference>
<comment type="caution">
    <text evidence="7">Lacks conserved residue(s) required for the propagation of feature annotation.</text>
</comment>
<reference evidence="9 10" key="1">
    <citation type="submission" date="2013-09" db="EMBL/GenBank/DDBJ databases">
        <title>Genome sequencing of Phaeobacter antarcticus sp. nov. SM1211.</title>
        <authorList>
            <person name="Zhang X.-Y."/>
            <person name="Liu C."/>
            <person name="Chen X.-L."/>
            <person name="Xie B.-B."/>
            <person name="Qin Q.-L."/>
            <person name="Rong J.-C."/>
            <person name="Zhang Y.-Z."/>
        </authorList>
    </citation>
    <scope>NUCLEOTIDE SEQUENCE [LARGE SCALE GENOMIC DNA]</scope>
    <source>
        <strain evidence="9 10">SM1211</strain>
    </source>
</reference>
<comment type="similarity">
    <text evidence="7">Belongs to the TRAP transporter small permease family.</text>
</comment>
<organism evidence="9 10">
    <name type="scientific">Puniceibacterium antarcticum</name>
    <dbReference type="NCBI Taxonomy" id="1206336"/>
    <lineage>
        <taxon>Bacteria</taxon>
        <taxon>Pseudomonadati</taxon>
        <taxon>Pseudomonadota</taxon>
        <taxon>Alphaproteobacteria</taxon>
        <taxon>Rhodobacterales</taxon>
        <taxon>Paracoccaceae</taxon>
        <taxon>Puniceibacterium</taxon>
    </lineage>
</organism>
<evidence type="ECO:0000256" key="7">
    <source>
        <dbReference type="RuleBase" id="RU369079"/>
    </source>
</evidence>
<name>A0A2G8RK83_9RHOB</name>
<comment type="caution">
    <text evidence="9">The sequence shown here is derived from an EMBL/GenBank/DDBJ whole genome shotgun (WGS) entry which is preliminary data.</text>
</comment>
<feature type="transmembrane region" description="Helical" evidence="7">
    <location>
        <begin position="45"/>
        <end position="67"/>
    </location>
</feature>
<evidence type="ECO:0000256" key="5">
    <source>
        <dbReference type="ARBA" id="ARBA00022989"/>
    </source>
</evidence>
<comment type="function">
    <text evidence="7">Part of the tripartite ATP-independent periplasmic (TRAP) transport system.</text>
</comment>
<dbReference type="Proteomes" id="UP000231259">
    <property type="component" value="Unassembled WGS sequence"/>
</dbReference>
<evidence type="ECO:0000256" key="2">
    <source>
        <dbReference type="ARBA" id="ARBA00022448"/>
    </source>
</evidence>
<dbReference type="AlphaFoldDB" id="A0A2G8RK83"/>
<evidence type="ECO:0000313" key="10">
    <source>
        <dbReference type="Proteomes" id="UP000231259"/>
    </source>
</evidence>
<keyword evidence="3" id="KW-1003">Cell membrane</keyword>
<evidence type="ECO:0000256" key="1">
    <source>
        <dbReference type="ARBA" id="ARBA00004651"/>
    </source>
</evidence>
<keyword evidence="7" id="KW-0997">Cell inner membrane</keyword>
<gene>
    <name evidence="9" type="ORF">P775_01350</name>
</gene>
<dbReference type="EMBL" id="AWWI01000017">
    <property type="protein sequence ID" value="PIL21970.1"/>
    <property type="molecule type" value="Genomic_DNA"/>
</dbReference>
<evidence type="ECO:0000256" key="3">
    <source>
        <dbReference type="ARBA" id="ARBA00022475"/>
    </source>
</evidence>
<proteinExistence type="inferred from homology"/>
<evidence type="ECO:0000313" key="9">
    <source>
        <dbReference type="EMBL" id="PIL21970.1"/>
    </source>
</evidence>
<keyword evidence="5 7" id="KW-1133">Transmembrane helix</keyword>
<keyword evidence="4 7" id="KW-0812">Transmembrane</keyword>
<dbReference type="Pfam" id="PF04290">
    <property type="entry name" value="DctQ"/>
    <property type="match status" value="1"/>
</dbReference>
<dbReference type="GO" id="GO:0022857">
    <property type="term" value="F:transmembrane transporter activity"/>
    <property type="evidence" value="ECO:0007669"/>
    <property type="project" value="UniProtKB-UniRule"/>
</dbReference>
<keyword evidence="6 7" id="KW-0472">Membrane</keyword>
<evidence type="ECO:0000256" key="6">
    <source>
        <dbReference type="ARBA" id="ARBA00023136"/>
    </source>
</evidence>
<evidence type="ECO:0000256" key="4">
    <source>
        <dbReference type="ARBA" id="ARBA00022692"/>
    </source>
</evidence>
<sequence length="107" mass="12040">MYAFLEGSFMGEDQSPLAYVGYGFATQEHVAIDIFASRMPERTQAWLAIVAALLAFCFLAGAAWFGAQQMLREYGYGDRSSPSASRWTGTGFHWWAAWRLRPSRIFG</sequence>
<protein>
    <recommendedName>
        <fullName evidence="7">TRAP transporter small permease protein</fullName>
    </recommendedName>
</protein>
<evidence type="ECO:0000259" key="8">
    <source>
        <dbReference type="Pfam" id="PF04290"/>
    </source>
</evidence>
<feature type="domain" description="Tripartite ATP-independent periplasmic transporters DctQ component" evidence="8">
    <location>
        <begin position="21"/>
        <end position="76"/>
    </location>
</feature>
<dbReference type="InterPro" id="IPR055348">
    <property type="entry name" value="DctQ"/>
</dbReference>
<accession>A0A2G8RK83</accession>
<comment type="subunit">
    <text evidence="7">The complex comprises the extracytoplasmic solute receptor protein and the two transmembrane proteins.</text>
</comment>
<comment type="subcellular location">
    <subcellularLocation>
        <location evidence="7">Cell inner membrane</location>
        <topology evidence="7">Multi-pass membrane protein</topology>
    </subcellularLocation>
    <subcellularLocation>
        <location evidence="1">Cell membrane</location>
        <topology evidence="1">Multi-pass membrane protein</topology>
    </subcellularLocation>
</comment>